<dbReference type="EMBL" id="CM027683">
    <property type="protein sequence ID" value="KAG0531293.1"/>
    <property type="molecule type" value="Genomic_DNA"/>
</dbReference>
<feature type="region of interest" description="Disordered" evidence="1">
    <location>
        <begin position="222"/>
        <end position="242"/>
    </location>
</feature>
<sequence length="1060" mass="118745">MWGRPCSDMSLPVLPGLSFAPGRSFESRISRDLNLPVCRPSSDPSSFALVAAFGRCKFRLDSCSVSIILQATIGGSAPYFRVSQLAERTFKFFVSSKHVGFSVVNSRSFSCDIYFLSFHLWNDGGPNWRREFNLFLAEEDRSWISSSSKQYKPRFFKPPASSRRIGNSTLVRPGVSFADVTKANANAFKQPALDLNKPPPLLTGANAVPLPAKRSVFRRLQPPVGASLPNPSHGGPTGVSPFDHLGDRPLLPFCLRCMSREHSRQHCMQPIRCRACLKLGHIAVNCRTQPLTRNAISTGQSNRRGRVTETSKTRSDAGPSRIGPPAPSPHFTSPPPLPENNPKQVQGCHLDVHADRPLDINMAFQRVDPCPFIPATFQWVDVPNREYMRRVVAPVRPAANNEDLAIVNFAPLPGNVLNFTVVRDIIREFLLQRRIVPRAILPCALGQAFVRFNHAYERDNMVAQSPHQHGDIHITFVRHNQGRNWRRVHFTEECWFMMLAFPGDYQTEKHIFNAVSEFARIILWEESDNYPGRILVRARVMSIEAIPQFIVYTDPANPNGDSWTVQCEVLQHQPALIQPQEEDPLPDELEQEPVVPYDFFGLGQPPWAPWPQQPAQQQANQRQQVLWAQQEQAQQLNLNEPPQQPIMGQIDLNLDPMEVIINPVQSENPQMGQGLNLQEVEQLIPQQAALNQVQQFIQPQLEAVDNNNFINGAPLPQLPDLIGEEIHPQQLMDHNAEEGDDNFDMDLDPIVEPEELALPANIEDVPPPPVLMVQEQPQEFQVQDLQGANLVQQHDQPEDQLEVGQQQNPDIQLNQNLQVGMALVPQTPWGPVFHTWEINKNLEDNLQAWDHMISPGNAEPLSIKIPLNWIKFFITVLSSSEHFGWAKSFLQSGAPSFLGEKQGMVSVPLPKQYPDKQHAATLELTAEQSDAGLLAPVVTESQNVAPEASPKQDKGKKKTPAKRAVPVVDTEVRRSERKKEKEGQGGFKSPSCPILNCISCNPPPTVPAKTLRNLGVQFCGMESADASEDKLNKKKGKMDRAVKKKARKDDKQGADLEDKE</sequence>
<dbReference type="OMA" id="CGMESAD"/>
<dbReference type="Gramene" id="EES06136">
    <property type="protein sequence ID" value="EES06136"/>
    <property type="gene ID" value="SORBI_3004G010050"/>
</dbReference>
<proteinExistence type="predicted"/>
<reference evidence="3" key="1">
    <citation type="journal article" date="2019" name="BMC Genomics">
        <title>A new reference genome for Sorghum bicolor reveals high levels of sequence similarity between sweet and grain genotypes: implications for the genetics of sugar metabolism.</title>
        <authorList>
            <person name="Cooper E.A."/>
            <person name="Brenton Z.W."/>
            <person name="Flinn B.S."/>
            <person name="Jenkins J."/>
            <person name="Shu S."/>
            <person name="Flowers D."/>
            <person name="Luo F."/>
            <person name="Wang Y."/>
            <person name="Xia P."/>
            <person name="Barry K."/>
            <person name="Daum C."/>
            <person name="Lipzen A."/>
            <person name="Yoshinaga Y."/>
            <person name="Schmutz J."/>
            <person name="Saski C."/>
            <person name="Vermerris W."/>
            <person name="Kresovich S."/>
        </authorList>
    </citation>
    <scope>NUCLEOTIDE SEQUENCE</scope>
</reference>
<feature type="region of interest" description="Disordered" evidence="1">
    <location>
        <begin position="295"/>
        <end position="345"/>
    </location>
</feature>
<dbReference type="AlphaFoldDB" id="A0A921QZS7"/>
<dbReference type="InterPro" id="IPR036875">
    <property type="entry name" value="Znf_CCHC_sf"/>
</dbReference>
<feature type="region of interest" description="Disordered" evidence="1">
    <location>
        <begin position="939"/>
        <end position="988"/>
    </location>
</feature>
<dbReference type="Pfam" id="PF24530">
    <property type="entry name" value="DUF7597"/>
    <property type="match status" value="1"/>
</dbReference>
<feature type="region of interest" description="Disordered" evidence="1">
    <location>
        <begin position="1023"/>
        <end position="1060"/>
    </location>
</feature>
<evidence type="ECO:0000259" key="2">
    <source>
        <dbReference type="Pfam" id="PF24530"/>
    </source>
</evidence>
<comment type="caution">
    <text evidence="3">The sequence shown here is derived from an EMBL/GenBank/DDBJ whole genome shotgun (WGS) entry which is preliminary data.</text>
</comment>
<feature type="compositionally biased region" description="Basic and acidic residues" evidence="1">
    <location>
        <begin position="970"/>
        <end position="983"/>
    </location>
</feature>
<evidence type="ECO:0000256" key="1">
    <source>
        <dbReference type="SAM" id="MobiDB-lite"/>
    </source>
</evidence>
<name>A0A921QZS7_SORBI</name>
<dbReference type="SUPFAM" id="SSF57756">
    <property type="entry name" value="Retrovirus zinc finger-like domains"/>
    <property type="match status" value="1"/>
</dbReference>
<dbReference type="Proteomes" id="UP000807115">
    <property type="component" value="Chromosome 4"/>
</dbReference>
<gene>
    <name evidence="3" type="ORF">BDA96_04G011200</name>
</gene>
<feature type="domain" description="DUF7597" evidence="2">
    <location>
        <begin position="383"/>
        <end position="489"/>
    </location>
</feature>
<accession>A0A921QZS7</accession>
<dbReference type="GO" id="GO:0008270">
    <property type="term" value="F:zinc ion binding"/>
    <property type="evidence" value="ECO:0007669"/>
    <property type="project" value="InterPro"/>
</dbReference>
<evidence type="ECO:0000313" key="4">
    <source>
        <dbReference type="Proteomes" id="UP000807115"/>
    </source>
</evidence>
<dbReference type="PANTHER" id="PTHR33075:SF7">
    <property type="entry name" value="OS02G0303350 PROTEIN"/>
    <property type="match status" value="1"/>
</dbReference>
<dbReference type="PANTHER" id="PTHR33075">
    <property type="entry name" value="OS02G0499800 PROTEIN"/>
    <property type="match status" value="1"/>
</dbReference>
<evidence type="ECO:0000313" key="3">
    <source>
        <dbReference type="EMBL" id="KAG0531293.1"/>
    </source>
</evidence>
<feature type="compositionally biased region" description="Pro residues" evidence="1">
    <location>
        <begin position="322"/>
        <end position="339"/>
    </location>
</feature>
<dbReference type="GO" id="GO:0003676">
    <property type="term" value="F:nucleic acid binding"/>
    <property type="evidence" value="ECO:0007669"/>
    <property type="project" value="InterPro"/>
</dbReference>
<protein>
    <recommendedName>
        <fullName evidence="2">DUF7597 domain-containing protein</fullName>
    </recommendedName>
</protein>
<dbReference type="InterPro" id="IPR056018">
    <property type="entry name" value="DUF7597"/>
</dbReference>
<reference evidence="3" key="2">
    <citation type="submission" date="2020-10" db="EMBL/GenBank/DDBJ databases">
        <authorList>
            <person name="Cooper E.A."/>
            <person name="Brenton Z.W."/>
            <person name="Flinn B.S."/>
            <person name="Jenkins J."/>
            <person name="Shu S."/>
            <person name="Flowers D."/>
            <person name="Luo F."/>
            <person name="Wang Y."/>
            <person name="Xia P."/>
            <person name="Barry K."/>
            <person name="Daum C."/>
            <person name="Lipzen A."/>
            <person name="Yoshinaga Y."/>
            <person name="Schmutz J."/>
            <person name="Saski C."/>
            <person name="Vermerris W."/>
            <person name="Kresovich S."/>
        </authorList>
    </citation>
    <scope>NUCLEOTIDE SEQUENCE</scope>
</reference>
<feature type="compositionally biased region" description="Basic residues" evidence="1">
    <location>
        <begin position="1032"/>
        <end position="1046"/>
    </location>
</feature>
<feature type="compositionally biased region" description="Basic and acidic residues" evidence="1">
    <location>
        <begin position="1047"/>
        <end position="1060"/>
    </location>
</feature>
<feature type="compositionally biased region" description="Basic and acidic residues" evidence="1">
    <location>
        <begin position="306"/>
        <end position="315"/>
    </location>
</feature>
<organism evidence="3 4">
    <name type="scientific">Sorghum bicolor</name>
    <name type="common">Sorghum</name>
    <name type="synonym">Sorghum vulgare</name>
    <dbReference type="NCBI Taxonomy" id="4558"/>
    <lineage>
        <taxon>Eukaryota</taxon>
        <taxon>Viridiplantae</taxon>
        <taxon>Streptophyta</taxon>
        <taxon>Embryophyta</taxon>
        <taxon>Tracheophyta</taxon>
        <taxon>Spermatophyta</taxon>
        <taxon>Magnoliopsida</taxon>
        <taxon>Liliopsida</taxon>
        <taxon>Poales</taxon>
        <taxon>Poaceae</taxon>
        <taxon>PACMAD clade</taxon>
        <taxon>Panicoideae</taxon>
        <taxon>Andropogonodae</taxon>
        <taxon>Andropogoneae</taxon>
        <taxon>Sorghinae</taxon>
        <taxon>Sorghum</taxon>
    </lineage>
</organism>